<proteinExistence type="predicted"/>
<dbReference type="Proteomes" id="UP001174677">
    <property type="component" value="Chromosome 12"/>
</dbReference>
<reference evidence="2 3" key="1">
    <citation type="journal article" date="2023" name="Plant Biotechnol. J.">
        <title>Chromosome-level wild Hevea brasiliensis genome provides new tools for genomic-assisted breeding and valuable loci to elevate rubber yield.</title>
        <authorList>
            <person name="Cheng H."/>
            <person name="Song X."/>
            <person name="Hu Y."/>
            <person name="Wu T."/>
            <person name="Yang Q."/>
            <person name="An Z."/>
            <person name="Feng S."/>
            <person name="Deng Z."/>
            <person name="Wu W."/>
            <person name="Zeng X."/>
            <person name="Tu M."/>
            <person name="Wang X."/>
            <person name="Huang H."/>
        </authorList>
    </citation>
    <scope>NUCLEOTIDE SEQUENCE [LARGE SCALE GENOMIC DNA]</scope>
    <source>
        <strain evidence="2">MT/VB/25A 57/8</strain>
    </source>
</reference>
<dbReference type="EMBL" id="JARPOI010000012">
    <property type="protein sequence ID" value="KAJ9167525.1"/>
    <property type="molecule type" value="Genomic_DNA"/>
</dbReference>
<gene>
    <name evidence="2" type="ORF">P3X46_022171</name>
</gene>
<sequence>MTPAQVHEDQMRILRSIEEKKETRREKLREAELDESEKKEKREEKERKRETKEKEMRANEKKESSGQKESGEKRMSLYVKEREEYEDVFLNELPPGLPPVRGIEHQIDICLRRMGVIASVTPYPSVRHDMIP</sequence>
<name>A0ABQ9LJS1_HEVBR</name>
<accession>A0ABQ9LJS1</accession>
<evidence type="ECO:0000256" key="1">
    <source>
        <dbReference type="SAM" id="MobiDB-lite"/>
    </source>
</evidence>
<protein>
    <submittedName>
        <fullName evidence="2">Uncharacterized protein</fullName>
    </submittedName>
</protein>
<evidence type="ECO:0000313" key="2">
    <source>
        <dbReference type="EMBL" id="KAJ9167525.1"/>
    </source>
</evidence>
<organism evidence="2 3">
    <name type="scientific">Hevea brasiliensis</name>
    <name type="common">Para rubber tree</name>
    <name type="synonym">Siphonia brasiliensis</name>
    <dbReference type="NCBI Taxonomy" id="3981"/>
    <lineage>
        <taxon>Eukaryota</taxon>
        <taxon>Viridiplantae</taxon>
        <taxon>Streptophyta</taxon>
        <taxon>Embryophyta</taxon>
        <taxon>Tracheophyta</taxon>
        <taxon>Spermatophyta</taxon>
        <taxon>Magnoliopsida</taxon>
        <taxon>eudicotyledons</taxon>
        <taxon>Gunneridae</taxon>
        <taxon>Pentapetalae</taxon>
        <taxon>rosids</taxon>
        <taxon>fabids</taxon>
        <taxon>Malpighiales</taxon>
        <taxon>Euphorbiaceae</taxon>
        <taxon>Crotonoideae</taxon>
        <taxon>Micrandreae</taxon>
        <taxon>Hevea</taxon>
    </lineage>
</organism>
<keyword evidence="3" id="KW-1185">Reference proteome</keyword>
<comment type="caution">
    <text evidence="2">The sequence shown here is derived from an EMBL/GenBank/DDBJ whole genome shotgun (WGS) entry which is preliminary data.</text>
</comment>
<evidence type="ECO:0000313" key="3">
    <source>
        <dbReference type="Proteomes" id="UP001174677"/>
    </source>
</evidence>
<feature type="region of interest" description="Disordered" evidence="1">
    <location>
        <begin position="1"/>
        <end position="75"/>
    </location>
</feature>